<dbReference type="Pfam" id="PF00069">
    <property type="entry name" value="Pkinase"/>
    <property type="match status" value="1"/>
</dbReference>
<dbReference type="PROSITE" id="PS50011">
    <property type="entry name" value="PROTEIN_KINASE_DOM"/>
    <property type="match status" value="1"/>
</dbReference>
<dbReference type="InterPro" id="IPR017441">
    <property type="entry name" value="Protein_kinase_ATP_BS"/>
</dbReference>
<feature type="region of interest" description="Disordered" evidence="4">
    <location>
        <begin position="432"/>
        <end position="478"/>
    </location>
</feature>
<dbReference type="RefSeq" id="XP_031860813.1">
    <property type="nucleotide sequence ID" value="XM_032005014.1"/>
</dbReference>
<protein>
    <submittedName>
        <fullName evidence="5">Uncharacterized protein</fullName>
    </submittedName>
</protein>
<dbReference type="Gene3D" id="3.30.200.20">
    <property type="entry name" value="Phosphorylase Kinase, domain 1"/>
    <property type="match status" value="1"/>
</dbReference>
<organism evidence="5 6">
    <name type="scientific">Kwoniella shandongensis</name>
    <dbReference type="NCBI Taxonomy" id="1734106"/>
    <lineage>
        <taxon>Eukaryota</taxon>
        <taxon>Fungi</taxon>
        <taxon>Dikarya</taxon>
        <taxon>Basidiomycota</taxon>
        <taxon>Agaricomycotina</taxon>
        <taxon>Tremellomycetes</taxon>
        <taxon>Tremellales</taxon>
        <taxon>Cryptococcaceae</taxon>
        <taxon>Kwoniella</taxon>
    </lineage>
</organism>
<evidence type="ECO:0000313" key="5">
    <source>
        <dbReference type="EMBL" id="WWD21767.1"/>
    </source>
</evidence>
<dbReference type="OrthoDB" id="40902at2759"/>
<dbReference type="GO" id="GO:0005524">
    <property type="term" value="F:ATP binding"/>
    <property type="evidence" value="ECO:0007669"/>
    <property type="project" value="UniProtKB-UniRule"/>
</dbReference>
<dbReference type="Gene3D" id="1.10.510.10">
    <property type="entry name" value="Transferase(Phosphotransferase) domain 1"/>
    <property type="match status" value="1"/>
</dbReference>
<dbReference type="GeneID" id="43589155"/>
<feature type="compositionally biased region" description="Polar residues" evidence="4">
    <location>
        <begin position="443"/>
        <end position="464"/>
    </location>
</feature>
<evidence type="ECO:0000313" key="6">
    <source>
        <dbReference type="Proteomes" id="UP000322225"/>
    </source>
</evidence>
<dbReference type="Gene3D" id="2.60.200.20">
    <property type="match status" value="1"/>
</dbReference>
<dbReference type="KEGG" id="ksn:43589155"/>
<keyword evidence="3" id="KW-0067">ATP-binding</keyword>
<evidence type="ECO:0000256" key="4">
    <source>
        <dbReference type="SAM" id="MobiDB-lite"/>
    </source>
</evidence>
<dbReference type="InterPro" id="IPR000253">
    <property type="entry name" value="FHA_dom"/>
</dbReference>
<name>A0A5M6C2U4_9TREE</name>
<evidence type="ECO:0000256" key="3">
    <source>
        <dbReference type="ARBA" id="ARBA00022840"/>
    </source>
</evidence>
<dbReference type="PANTHER" id="PTHR24347">
    <property type="entry name" value="SERINE/THREONINE-PROTEIN KINASE"/>
    <property type="match status" value="1"/>
</dbReference>
<dbReference type="GO" id="GO:0004672">
    <property type="term" value="F:protein kinase activity"/>
    <property type="evidence" value="ECO:0007669"/>
    <property type="project" value="InterPro"/>
</dbReference>
<dbReference type="PROSITE" id="PS00108">
    <property type="entry name" value="PROTEIN_KINASE_ST"/>
    <property type="match status" value="1"/>
</dbReference>
<dbReference type="PROSITE" id="PS50006">
    <property type="entry name" value="FHA_DOMAIN"/>
    <property type="match status" value="1"/>
</dbReference>
<accession>A0A5M6C2U4</accession>
<dbReference type="EMBL" id="CP144061">
    <property type="protein sequence ID" value="WWD21767.1"/>
    <property type="molecule type" value="Genomic_DNA"/>
</dbReference>
<dbReference type="SMART" id="SM00220">
    <property type="entry name" value="S_TKc"/>
    <property type="match status" value="1"/>
</dbReference>
<keyword evidence="2" id="KW-0547">Nucleotide-binding</keyword>
<dbReference type="Pfam" id="PF00498">
    <property type="entry name" value="FHA"/>
    <property type="match status" value="1"/>
</dbReference>
<dbReference type="CDD" id="cd22670">
    <property type="entry name" value="FHA_MEK1-like"/>
    <property type="match status" value="1"/>
</dbReference>
<dbReference type="Proteomes" id="UP000322225">
    <property type="component" value="Chromosome 11"/>
</dbReference>
<sequence length="566" mass="64137">MPKALSTTNRKGKKEVSEQTVGMLHMVEKGKKKRRIPITLDTVCWIGRHRKCDVVINHPEISSYHLRLFAVKTSTNQSLAVIHDLSSNGYRINNELFGEKKKPHVRGITISTKSMVLKDGDVLTLPGSGAVFTYHHEDRHRYQIEEMQYLLPQLQLFRNNNPQATYSIFPWIVENYPLGTGANGVVHLGRNVRGHGQMAIKTTYAQKGFNEDAVRREVQLMSRVVHPNVAGLLDMVREEKEADGSCVYHLVMECLTGGDLFSYLAKHTRLEEKEVRWIAWQCVNGLRCLHDQGIAHRDIKPENIMLHTLAAYPRILISDIGLATTLTDHIQSVPDVAGKQTVSRPNDRFAGTERYIPPEIYEEKIAFMSKGKVNLAFETREEIGTQWFEEDTAMDAWALGVTVYHCASGYYPFDGNPYAHAPSSIISDLSDLSIENDEGGDPDQSTNSDSQNTSLTPNSGNRTESASDESENPTMVIKQNPRYQGCLRMLKKIRQFKAESEWFPKAVWADWTPAGKEFIESLLEYNPETRLDMTTAAKDKWFTDGKKHLEKLNEAVLVKGGFIRWL</sequence>
<dbReference type="InterPro" id="IPR011009">
    <property type="entry name" value="Kinase-like_dom_sf"/>
</dbReference>
<reference evidence="5" key="2">
    <citation type="submission" date="2024-01" db="EMBL/GenBank/DDBJ databases">
        <title>Comparative genomics of Cryptococcus and Kwoniella reveals pathogenesis evolution and contrasting modes of karyotype evolution via chromosome fusion or intercentromeric recombination.</title>
        <authorList>
            <person name="Coelho M.A."/>
            <person name="David-Palma M."/>
            <person name="Shea T."/>
            <person name="Bowers K."/>
            <person name="McGinley-Smith S."/>
            <person name="Mohammad A.W."/>
            <person name="Gnirke A."/>
            <person name="Yurkov A.M."/>
            <person name="Nowrousian M."/>
            <person name="Sun S."/>
            <person name="Cuomo C.A."/>
            <person name="Heitman J."/>
        </authorList>
    </citation>
    <scope>NUCLEOTIDE SEQUENCE</scope>
    <source>
        <strain evidence="5">CBS 12478</strain>
    </source>
</reference>
<dbReference type="PROSITE" id="PS00107">
    <property type="entry name" value="PROTEIN_KINASE_ATP"/>
    <property type="match status" value="1"/>
</dbReference>
<dbReference type="InterPro" id="IPR008984">
    <property type="entry name" value="SMAD_FHA_dom_sf"/>
</dbReference>
<comment type="similarity">
    <text evidence="1">Belongs to the protein kinase superfamily. CAMK Ser/Thr protein kinase family. CHEK2 subfamily.</text>
</comment>
<dbReference type="SMART" id="SM00240">
    <property type="entry name" value="FHA"/>
    <property type="match status" value="1"/>
</dbReference>
<dbReference type="InterPro" id="IPR008271">
    <property type="entry name" value="Ser/Thr_kinase_AS"/>
</dbReference>
<gene>
    <name evidence="5" type="ORF">CI109_106254</name>
</gene>
<evidence type="ECO:0000256" key="2">
    <source>
        <dbReference type="ARBA" id="ARBA00022741"/>
    </source>
</evidence>
<reference evidence="5" key="1">
    <citation type="submission" date="2017-08" db="EMBL/GenBank/DDBJ databases">
        <authorList>
            <person name="Cuomo C."/>
            <person name="Billmyre B."/>
            <person name="Heitman J."/>
        </authorList>
    </citation>
    <scope>NUCLEOTIDE SEQUENCE</scope>
    <source>
        <strain evidence="5">CBS 12478</strain>
    </source>
</reference>
<evidence type="ECO:0000256" key="1">
    <source>
        <dbReference type="ARBA" id="ARBA00005575"/>
    </source>
</evidence>
<dbReference type="SUPFAM" id="SSF56112">
    <property type="entry name" value="Protein kinase-like (PK-like)"/>
    <property type="match status" value="1"/>
</dbReference>
<keyword evidence="6" id="KW-1185">Reference proteome</keyword>
<proteinExistence type="inferred from homology"/>
<dbReference type="SUPFAM" id="SSF49879">
    <property type="entry name" value="SMAD/FHA domain"/>
    <property type="match status" value="1"/>
</dbReference>
<dbReference type="AlphaFoldDB" id="A0A5M6C2U4"/>
<dbReference type="InterPro" id="IPR000719">
    <property type="entry name" value="Prot_kinase_dom"/>
</dbReference>